<evidence type="ECO:0000259" key="2">
    <source>
        <dbReference type="Pfam" id="PF13439"/>
    </source>
</evidence>
<dbReference type="AlphaFoldDB" id="A0A176Y9J6"/>
<dbReference type="SUPFAM" id="SSF53756">
    <property type="entry name" value="UDP-Glycosyltransferase/glycogen phosphorylase"/>
    <property type="match status" value="1"/>
</dbReference>
<dbReference type="GO" id="GO:0016757">
    <property type="term" value="F:glycosyltransferase activity"/>
    <property type="evidence" value="ECO:0007669"/>
    <property type="project" value="InterPro"/>
</dbReference>
<dbReference type="InterPro" id="IPR028098">
    <property type="entry name" value="Glyco_trans_4-like_N"/>
</dbReference>
<dbReference type="PANTHER" id="PTHR46401:SF8">
    <property type="entry name" value="BLL6006 PROTEIN"/>
    <property type="match status" value="1"/>
</dbReference>
<keyword evidence="4" id="KW-1185">Reference proteome</keyword>
<dbReference type="EMBL" id="LUUB01000106">
    <property type="protein sequence ID" value="OAF01222.1"/>
    <property type="molecule type" value="Genomic_DNA"/>
</dbReference>
<dbReference type="OrthoDB" id="9801609at2"/>
<dbReference type="RefSeq" id="WP_063707627.1">
    <property type="nucleotide sequence ID" value="NZ_LUUB01000106.1"/>
</dbReference>
<comment type="caution">
    <text evidence="3">The sequence shown here is derived from an EMBL/GenBank/DDBJ whole genome shotgun (WGS) entry which is preliminary data.</text>
</comment>
<dbReference type="Proteomes" id="UP000076959">
    <property type="component" value="Unassembled WGS sequence"/>
</dbReference>
<accession>A0A176Y9J6</accession>
<sequence>MTARLGVVALAGPNNGGTYQYTLAMLHGLQHVAGFDITLYGDRANPDFAELGYPIVPFEETRWQQVTALAAHRLHLGLSDPFASEDVLLAPIYSLALLHTAKPYAFTLHDLQENYYPQNFSTWQRIWRRETYAALLGRARRVICESRYVMADIARSFDVADERIKVIAAPPQRQFLTVQSDAELDAVRQRLHLPRRFLFYPAQFWVHKNHLRLIEAFSEVLKQAPDLQLVLTGKQRDEYRTVMDMVDRLGLSRSVVHVGFVERDELQAIYRLATALVMPSLFESISIPVYEAFLAGTPVIASGIHGIPEQVGDAALLFDPTSVAAIRDAILKVVGNEELARALTAKARERMLKMTPEHYGGQLQQLLDEMQD</sequence>
<proteinExistence type="predicted"/>
<dbReference type="STRING" id="1505087.AYJ54_29535"/>
<reference evidence="3 4" key="1">
    <citation type="submission" date="2016-03" db="EMBL/GenBank/DDBJ databases">
        <title>Draft Genome Sequence of the Strain BR 10245 (Bradyrhizobium sp.) isolated from nodules of Centrolobium paraense.</title>
        <authorList>
            <person name="Simoes-Araujo J.L.Sr."/>
            <person name="Barauna A.C."/>
            <person name="Silva K."/>
            <person name="Zilli J.E."/>
        </authorList>
    </citation>
    <scope>NUCLEOTIDE SEQUENCE [LARGE SCALE GENOMIC DNA]</scope>
    <source>
        <strain evidence="3 4">BR 10245</strain>
    </source>
</reference>
<evidence type="ECO:0000259" key="1">
    <source>
        <dbReference type="Pfam" id="PF00534"/>
    </source>
</evidence>
<feature type="domain" description="Glycosyltransferase subfamily 4-like N-terminal" evidence="2">
    <location>
        <begin position="16"/>
        <end position="167"/>
    </location>
</feature>
<protein>
    <recommendedName>
        <fullName evidence="5">Glycosyl transferase family 1</fullName>
    </recommendedName>
</protein>
<dbReference type="InterPro" id="IPR001296">
    <property type="entry name" value="Glyco_trans_1"/>
</dbReference>
<organism evidence="3 4">
    <name type="scientific">Bradyrhizobium centrolobii</name>
    <dbReference type="NCBI Taxonomy" id="1505087"/>
    <lineage>
        <taxon>Bacteria</taxon>
        <taxon>Pseudomonadati</taxon>
        <taxon>Pseudomonadota</taxon>
        <taxon>Alphaproteobacteria</taxon>
        <taxon>Hyphomicrobiales</taxon>
        <taxon>Nitrobacteraceae</taxon>
        <taxon>Bradyrhizobium</taxon>
    </lineage>
</organism>
<feature type="domain" description="Glycosyl transferase family 1" evidence="1">
    <location>
        <begin position="194"/>
        <end position="350"/>
    </location>
</feature>
<gene>
    <name evidence="3" type="ORF">AYJ54_29535</name>
</gene>
<dbReference type="PANTHER" id="PTHR46401">
    <property type="entry name" value="GLYCOSYLTRANSFERASE WBBK-RELATED"/>
    <property type="match status" value="1"/>
</dbReference>
<dbReference type="Gene3D" id="3.40.50.2000">
    <property type="entry name" value="Glycogen Phosphorylase B"/>
    <property type="match status" value="2"/>
</dbReference>
<evidence type="ECO:0000313" key="4">
    <source>
        <dbReference type="Proteomes" id="UP000076959"/>
    </source>
</evidence>
<name>A0A176Y9J6_9BRAD</name>
<evidence type="ECO:0000313" key="3">
    <source>
        <dbReference type="EMBL" id="OAF01222.1"/>
    </source>
</evidence>
<dbReference type="Pfam" id="PF00534">
    <property type="entry name" value="Glycos_transf_1"/>
    <property type="match status" value="1"/>
</dbReference>
<evidence type="ECO:0008006" key="5">
    <source>
        <dbReference type="Google" id="ProtNLM"/>
    </source>
</evidence>
<dbReference type="CDD" id="cd03809">
    <property type="entry name" value="GT4_MtfB-like"/>
    <property type="match status" value="1"/>
</dbReference>
<dbReference type="Pfam" id="PF13439">
    <property type="entry name" value="Glyco_transf_4"/>
    <property type="match status" value="1"/>
</dbReference>